<evidence type="ECO:0000313" key="2">
    <source>
        <dbReference type="EMBL" id="PBC31173.1"/>
    </source>
</evidence>
<organism evidence="2 3">
    <name type="scientific">Apis cerana cerana</name>
    <name type="common">Oriental honeybee</name>
    <dbReference type="NCBI Taxonomy" id="94128"/>
    <lineage>
        <taxon>Eukaryota</taxon>
        <taxon>Metazoa</taxon>
        <taxon>Ecdysozoa</taxon>
        <taxon>Arthropoda</taxon>
        <taxon>Hexapoda</taxon>
        <taxon>Insecta</taxon>
        <taxon>Pterygota</taxon>
        <taxon>Neoptera</taxon>
        <taxon>Endopterygota</taxon>
        <taxon>Hymenoptera</taxon>
        <taxon>Apocrita</taxon>
        <taxon>Aculeata</taxon>
        <taxon>Apoidea</taxon>
        <taxon>Anthophila</taxon>
        <taxon>Apidae</taxon>
        <taxon>Apis</taxon>
    </lineage>
</organism>
<feature type="region of interest" description="Disordered" evidence="1">
    <location>
        <begin position="487"/>
        <end position="536"/>
    </location>
</feature>
<feature type="compositionally biased region" description="Polar residues" evidence="1">
    <location>
        <begin position="501"/>
        <end position="518"/>
    </location>
</feature>
<sequence length="780" mass="90782">MQNYRPVSPQRGLCTVRKCNYNSKQQNDQIANNQKLLHRIQHIKKNLERFQNPNRPREGECRNNQRDGESQTPDFTRSDLNSFRQILNNCIVQMRKLKKFVEDENFWWKVFKDKDFNCCEQNMPHLHGFLDGTMVTLKILEERLGEPVAHSTPERRRSDPLTPCQEHLIGLAYGPREDERARRLEEFVPVEHTRRTSPRTRVSEERQQIDYSPERVPRTPIRSPRMIERSRIDEPVFIEAPRVPIPEQRELQFYSLPEYEESFPRGHTISYQMSNGSRVERPPHQVVEPAISPRIIEQMVEPRNQRIIEERRNNNRYRTSAPPEISIIENGHETFRTSIPTVGTTQLGLWHTRSASECSPSQTFNTENTARKQIILSDISTSVEFHPVQEMSHYPSRQEKRFMIKDNKNNNQCKKQNQCEENDRIIVIARCPAAPQENGLKMGTKTIIILREWTTMRIRRSDSSTEGSAHSIEIDDCIEKEKRGILKSKGTGNEEGVPSVENENQPTPSSPSEDTQQALEVAPEKEEIVPEKEEISPKKEEIFPERKCVKEIVDVCRRKPRPPVLRGCSRHCLGNKRDIACPSFTLTVCAPRKERKVTAYRTKRSKKKIQYISEQVKEKKKKSFMKKITEMCRKITVKKAIGFKCDLRECPSTLMECSVTSCTKPEMIFTECQKAPRVIKRTKKKKEDVRVICVQTCDRGTDNDLLILVKDQAVGMSCIDKQTSTCSSHLMNIINKQMEKKTEKDNKIKESSSLYLSYKVEDKFKLICHNQDIPQNSLYL</sequence>
<feature type="region of interest" description="Disordered" evidence="1">
    <location>
        <begin position="46"/>
        <end position="77"/>
    </location>
</feature>
<keyword evidence="3" id="KW-1185">Reference proteome</keyword>
<feature type="region of interest" description="Disordered" evidence="1">
    <location>
        <begin position="191"/>
        <end position="219"/>
    </location>
</feature>
<evidence type="ECO:0000313" key="3">
    <source>
        <dbReference type="Proteomes" id="UP000242457"/>
    </source>
</evidence>
<dbReference type="AlphaFoldDB" id="A0A2A3EHA0"/>
<dbReference type="OrthoDB" id="7588182at2759"/>
<dbReference type="Proteomes" id="UP000242457">
    <property type="component" value="Unassembled WGS sequence"/>
</dbReference>
<reference evidence="2 3" key="1">
    <citation type="submission" date="2014-07" db="EMBL/GenBank/DDBJ databases">
        <title>Genomic and transcriptomic analysis on Apis cerana provide comprehensive insights into honey bee biology.</title>
        <authorList>
            <person name="Diao Q."/>
            <person name="Sun L."/>
            <person name="Zheng H."/>
            <person name="Zheng H."/>
            <person name="Xu S."/>
            <person name="Wang S."/>
            <person name="Zeng Z."/>
            <person name="Hu F."/>
            <person name="Su S."/>
            <person name="Wu J."/>
        </authorList>
    </citation>
    <scope>NUCLEOTIDE SEQUENCE [LARGE SCALE GENOMIC DNA]</scope>
    <source>
        <tissue evidence="2">Pupae without intestine</tissue>
    </source>
</reference>
<proteinExistence type="predicted"/>
<feature type="compositionally biased region" description="Basic and acidic residues" evidence="1">
    <location>
        <begin position="55"/>
        <end position="69"/>
    </location>
</feature>
<feature type="compositionally biased region" description="Basic and acidic residues" evidence="1">
    <location>
        <begin position="201"/>
        <end position="217"/>
    </location>
</feature>
<accession>A0A2A3EHA0</accession>
<protein>
    <submittedName>
        <fullName evidence="2">Uncharacterized protein</fullName>
    </submittedName>
</protein>
<dbReference type="EMBL" id="KZ288247">
    <property type="protein sequence ID" value="PBC31173.1"/>
    <property type="molecule type" value="Genomic_DNA"/>
</dbReference>
<feature type="compositionally biased region" description="Basic and acidic residues" evidence="1">
    <location>
        <begin position="522"/>
        <end position="536"/>
    </location>
</feature>
<evidence type="ECO:0000256" key="1">
    <source>
        <dbReference type="SAM" id="MobiDB-lite"/>
    </source>
</evidence>
<gene>
    <name evidence="2" type="ORF">APICC_09193</name>
</gene>
<name>A0A2A3EHA0_APICC</name>